<protein>
    <submittedName>
        <fullName evidence="1">Uncharacterized protein</fullName>
    </submittedName>
</protein>
<dbReference type="OrthoDB" id="2084893at2"/>
<sequence length="78" mass="9270">MTTSEAEKIIENEGLENYNWYDEREVRPDEIGIEKFDGQWIVYTADERAVVKSELSYPTEALEDFIERLRADKILREL</sequence>
<reference evidence="1 2" key="1">
    <citation type="submission" date="2017-07" db="EMBL/GenBank/DDBJ databases">
        <title>Fictibacillus sp. nov. GDSW-R2A3 Genome sequencing and assembly.</title>
        <authorList>
            <person name="Mayilraj S."/>
        </authorList>
    </citation>
    <scope>NUCLEOTIDE SEQUENCE [LARGE SCALE GENOMIC DNA]</scope>
    <source>
        <strain evidence="1 2">GDSW-R2A3</strain>
    </source>
</reference>
<comment type="caution">
    <text evidence="1">The sequence shown here is derived from an EMBL/GenBank/DDBJ whole genome shotgun (WGS) entry which is preliminary data.</text>
</comment>
<keyword evidence="2" id="KW-1185">Reference proteome</keyword>
<dbReference type="RefSeq" id="WP_094253578.1">
    <property type="nucleotide sequence ID" value="NZ_JBHLXL010000002.1"/>
</dbReference>
<evidence type="ECO:0000313" key="2">
    <source>
        <dbReference type="Proteomes" id="UP000215059"/>
    </source>
</evidence>
<organism evidence="1 2">
    <name type="scientific">Fictibacillus aquaticus</name>
    <dbReference type="NCBI Taxonomy" id="2021314"/>
    <lineage>
        <taxon>Bacteria</taxon>
        <taxon>Bacillati</taxon>
        <taxon>Bacillota</taxon>
        <taxon>Bacilli</taxon>
        <taxon>Bacillales</taxon>
        <taxon>Fictibacillaceae</taxon>
        <taxon>Fictibacillus</taxon>
    </lineage>
</organism>
<gene>
    <name evidence="1" type="ORF">CGZ90_16245</name>
</gene>
<name>A0A235F5Q9_9BACL</name>
<evidence type="ECO:0000313" key="1">
    <source>
        <dbReference type="EMBL" id="OYD56562.1"/>
    </source>
</evidence>
<accession>A0A235F5Q9</accession>
<dbReference type="Proteomes" id="UP000215059">
    <property type="component" value="Unassembled WGS sequence"/>
</dbReference>
<dbReference type="EMBL" id="NOII01000011">
    <property type="protein sequence ID" value="OYD56562.1"/>
    <property type="molecule type" value="Genomic_DNA"/>
</dbReference>
<proteinExistence type="predicted"/>
<dbReference type="AlphaFoldDB" id="A0A235F5Q9"/>